<reference evidence="3" key="1">
    <citation type="journal article" date="2019" name="Int. J. Syst. Evol. Microbiol.">
        <title>The Global Catalogue of Microorganisms (GCM) 10K type strain sequencing project: providing services to taxonomists for standard genome sequencing and annotation.</title>
        <authorList>
            <consortium name="The Broad Institute Genomics Platform"/>
            <consortium name="The Broad Institute Genome Sequencing Center for Infectious Disease"/>
            <person name="Wu L."/>
            <person name="Ma J."/>
        </authorList>
    </citation>
    <scope>NUCLEOTIDE SEQUENCE [LARGE SCALE GENOMIC DNA]</scope>
    <source>
        <strain evidence="3">CGMCC 4.7382</strain>
    </source>
</reference>
<accession>A0ABW2KPL2</accession>
<evidence type="ECO:0000256" key="1">
    <source>
        <dbReference type="SAM" id="MobiDB-lite"/>
    </source>
</evidence>
<dbReference type="EMBL" id="JBHTBH010000020">
    <property type="protein sequence ID" value="MFC7331374.1"/>
    <property type="molecule type" value="Genomic_DNA"/>
</dbReference>
<organism evidence="2 3">
    <name type="scientific">Marinactinospora rubrisoli</name>
    <dbReference type="NCBI Taxonomy" id="2715399"/>
    <lineage>
        <taxon>Bacteria</taxon>
        <taxon>Bacillati</taxon>
        <taxon>Actinomycetota</taxon>
        <taxon>Actinomycetes</taxon>
        <taxon>Streptosporangiales</taxon>
        <taxon>Nocardiopsidaceae</taxon>
        <taxon>Marinactinospora</taxon>
    </lineage>
</organism>
<evidence type="ECO:0000313" key="2">
    <source>
        <dbReference type="EMBL" id="MFC7331374.1"/>
    </source>
</evidence>
<gene>
    <name evidence="2" type="ORF">ACFQRF_26890</name>
</gene>
<proteinExistence type="predicted"/>
<sequence>MRTTTTPATARVAIPAQIPGRKCWAKALGAIDLHGRGGHAVEGPWLDRGGLYDLRPGLLLLTVERRQGEDDRALTATLWRVDPHVEGGLDLVKTWRNKSGRIGPQIIKGLHTHLSKARSRKRNPAPYPLREYTPVNPKPRRNKYTRRCYRCGTTVAAGTGLISRDERGYRAEHEVCPPPVNRYAGHCLHCTGWIEAGQGILLPTGPTEDDLLARAVAFSQGEILETPQRWRPAHDGACPAVPAPRPDPQTNRWAGPCELCWQIIGPGRGALKGPRGDRHLIHPDRCPDNPLNPDGAPTWVVHERTLGDAPVSYDYPAGTIARVTLEHGPGEGPGWRELPEGRVSVIGVVIAALRRRHLDGHGRDGETVTTLWRVASPAEAERVLELEARRWAATAVAARARELLALLPGARPADAVHPPAEQLEDTALVGLAQVWLPRGAARPETRVHVDEANALVWTVVHNSADGDDWALSNWGGYIATAHPLTEQRRQLLDDLRDLQ</sequence>
<comment type="caution">
    <text evidence="2">The sequence shown here is derived from an EMBL/GenBank/DDBJ whole genome shotgun (WGS) entry which is preliminary data.</text>
</comment>
<evidence type="ECO:0000313" key="3">
    <source>
        <dbReference type="Proteomes" id="UP001596540"/>
    </source>
</evidence>
<dbReference type="RefSeq" id="WP_379874180.1">
    <property type="nucleotide sequence ID" value="NZ_JBHTBH010000020.1"/>
</dbReference>
<dbReference type="Proteomes" id="UP001596540">
    <property type="component" value="Unassembled WGS sequence"/>
</dbReference>
<protein>
    <submittedName>
        <fullName evidence="2">Uncharacterized protein</fullName>
    </submittedName>
</protein>
<name>A0ABW2KPL2_9ACTN</name>
<keyword evidence="3" id="KW-1185">Reference proteome</keyword>
<feature type="region of interest" description="Disordered" evidence="1">
    <location>
        <begin position="117"/>
        <end position="136"/>
    </location>
</feature>